<dbReference type="SMART" id="SM00474">
    <property type="entry name" value="35EXOc"/>
    <property type="match status" value="1"/>
</dbReference>
<organism evidence="2 3">
    <name type="scientific">Holothuria leucospilota</name>
    <name type="common">Black long sea cucumber</name>
    <name type="synonym">Mertensiothuria leucospilota</name>
    <dbReference type="NCBI Taxonomy" id="206669"/>
    <lineage>
        <taxon>Eukaryota</taxon>
        <taxon>Metazoa</taxon>
        <taxon>Echinodermata</taxon>
        <taxon>Eleutherozoa</taxon>
        <taxon>Echinozoa</taxon>
        <taxon>Holothuroidea</taxon>
        <taxon>Aspidochirotacea</taxon>
        <taxon>Aspidochirotida</taxon>
        <taxon>Holothuriidae</taxon>
        <taxon>Holothuria</taxon>
    </lineage>
</organism>
<dbReference type="Gene3D" id="3.30.420.10">
    <property type="entry name" value="Ribonuclease H-like superfamily/Ribonuclease H"/>
    <property type="match status" value="1"/>
</dbReference>
<dbReference type="PANTHER" id="PTHR46814:SF1">
    <property type="entry name" value="EGALITARIAN, ISOFORM B"/>
    <property type="match status" value="1"/>
</dbReference>
<name>A0A9Q1HIW5_HOLLE</name>
<dbReference type="AlphaFoldDB" id="A0A9Q1HIW5"/>
<evidence type="ECO:0000313" key="2">
    <source>
        <dbReference type="EMBL" id="KAJ8047415.1"/>
    </source>
</evidence>
<dbReference type="InterPro" id="IPR002562">
    <property type="entry name" value="3'-5'_exonuclease_dom"/>
</dbReference>
<evidence type="ECO:0000259" key="1">
    <source>
        <dbReference type="SMART" id="SM00474"/>
    </source>
</evidence>
<protein>
    <submittedName>
        <fullName evidence="2">Egalitarian protein-like</fullName>
    </submittedName>
</protein>
<dbReference type="GO" id="GO:0003676">
    <property type="term" value="F:nucleic acid binding"/>
    <property type="evidence" value="ECO:0007669"/>
    <property type="project" value="InterPro"/>
</dbReference>
<feature type="domain" description="3'-5' exonuclease" evidence="1">
    <location>
        <begin position="255"/>
        <end position="450"/>
    </location>
</feature>
<reference evidence="2" key="1">
    <citation type="submission" date="2021-10" db="EMBL/GenBank/DDBJ databases">
        <title>Tropical sea cucumber genome reveals ecological adaptation and Cuvierian tubules defense mechanism.</title>
        <authorList>
            <person name="Chen T."/>
        </authorList>
    </citation>
    <scope>NUCLEOTIDE SEQUENCE</scope>
    <source>
        <strain evidence="2">Nanhai2018</strain>
        <tissue evidence="2">Muscle</tissue>
    </source>
</reference>
<dbReference type="PANTHER" id="PTHR46814">
    <property type="entry name" value="EGALITARIAN, ISOFORM B"/>
    <property type="match status" value="1"/>
</dbReference>
<dbReference type="InterPro" id="IPR036397">
    <property type="entry name" value="RNaseH_sf"/>
</dbReference>
<evidence type="ECO:0000313" key="3">
    <source>
        <dbReference type="Proteomes" id="UP001152320"/>
    </source>
</evidence>
<sequence length="480" mass="56025">MENWTSKFFQFKAMASANQPPDPEIKRGLFGTVASLDIYQHRCIILINDHGKKLGKGIFDTTKIEDVLEGVSNYNVFLGRSIQLIVTIIPLSRERAIELQFYQGKWEVVGARPRGVKPESSRLPRKFISEVNQQKNPGIGYSQQGLSRPFYTDIPLEMIAETINAFRRLFKRWNYFPVKELINIFQTRRDFVELNLRKHFRSRGNIITFFKSYPQYFALTRDEMVYIPYQFSEDRLKDFIKQHRTNNQSRASMPYTLVESVGHCKRHVDELRRRALQTPPLVLAMDCEGVNLGKEGPLTLVQLGTVEGEVFIFDVLATPNKEDMFQRGGLKGLLEDKNILKVIHDCRSDQCALYFQFGVTLTNVFDTSAAYTTIWDQCNVLSGPFRPKLVALLKVFGFEAQHKTEEFEKKMHEDEIFGKRPLTEEMIEYAKDDVLCLVPQIHETMNRLISPLWRPHFEKKVERYLEESRTRDPHEMYEQN</sequence>
<proteinExistence type="predicted"/>
<dbReference type="InterPro" id="IPR012337">
    <property type="entry name" value="RNaseH-like_sf"/>
</dbReference>
<dbReference type="Proteomes" id="UP001152320">
    <property type="component" value="Chromosome 2"/>
</dbReference>
<dbReference type="GO" id="GO:0006139">
    <property type="term" value="P:nucleobase-containing compound metabolic process"/>
    <property type="evidence" value="ECO:0007669"/>
    <property type="project" value="InterPro"/>
</dbReference>
<dbReference type="OrthoDB" id="368776at2759"/>
<dbReference type="EMBL" id="JAIZAY010000002">
    <property type="protein sequence ID" value="KAJ8047415.1"/>
    <property type="molecule type" value="Genomic_DNA"/>
</dbReference>
<accession>A0A9Q1HIW5</accession>
<comment type="caution">
    <text evidence="2">The sequence shown here is derived from an EMBL/GenBank/DDBJ whole genome shotgun (WGS) entry which is preliminary data.</text>
</comment>
<dbReference type="GO" id="GO:0008408">
    <property type="term" value="F:3'-5' exonuclease activity"/>
    <property type="evidence" value="ECO:0007669"/>
    <property type="project" value="InterPro"/>
</dbReference>
<keyword evidence="3" id="KW-1185">Reference proteome</keyword>
<dbReference type="SUPFAM" id="SSF53098">
    <property type="entry name" value="Ribonuclease H-like"/>
    <property type="match status" value="1"/>
</dbReference>
<gene>
    <name evidence="2" type="ORF">HOLleu_06404</name>
</gene>
<dbReference type="Pfam" id="PF01612">
    <property type="entry name" value="DNA_pol_A_exo1"/>
    <property type="match status" value="1"/>
</dbReference>